<evidence type="ECO:0000313" key="2">
    <source>
        <dbReference type="Proteomes" id="UP001396898"/>
    </source>
</evidence>
<comment type="caution">
    <text evidence="1">The sequence shown here is derived from an EMBL/GenBank/DDBJ whole genome shotgun (WGS) entry which is preliminary data.</text>
</comment>
<evidence type="ECO:0000313" key="1">
    <source>
        <dbReference type="EMBL" id="KAK8009428.1"/>
    </source>
</evidence>
<reference evidence="1 2" key="1">
    <citation type="submission" date="2023-01" db="EMBL/GenBank/DDBJ databases">
        <title>Analysis of 21 Apiospora genomes using comparative genomics revels a genus with tremendous synthesis potential of carbohydrate active enzymes and secondary metabolites.</title>
        <authorList>
            <person name="Sorensen T."/>
        </authorList>
    </citation>
    <scope>NUCLEOTIDE SEQUENCE [LARGE SCALE GENOMIC DNA]</scope>
    <source>
        <strain evidence="1 2">CBS 20057</strain>
    </source>
</reference>
<gene>
    <name evidence="1" type="ORF">PG991_011979</name>
</gene>
<keyword evidence="2" id="KW-1185">Reference proteome</keyword>
<proteinExistence type="predicted"/>
<protein>
    <submittedName>
        <fullName evidence="1">Uncharacterized protein</fullName>
    </submittedName>
</protein>
<accession>A0ABR1RFQ6</accession>
<dbReference type="EMBL" id="JAQQWI010000016">
    <property type="protein sequence ID" value="KAK8009428.1"/>
    <property type="molecule type" value="Genomic_DNA"/>
</dbReference>
<dbReference type="Proteomes" id="UP001396898">
    <property type="component" value="Unassembled WGS sequence"/>
</dbReference>
<sequence>MQVGRPRDHERTAMLPFMRAYHADCAADDYAAPVLVPEYQLPQNNGEREAEAVEGLALDVGGGRLGLGSRGLGPGSLLHTRIARPATRRTRYQEFPGSKVRGTAMPVGDMNNTNCNIAGVIPDGRPIATEKDIVAFLDGLKDTAVG</sequence>
<name>A0ABR1RFQ6_9PEZI</name>
<organism evidence="1 2">
    <name type="scientific">Apiospora marii</name>
    <dbReference type="NCBI Taxonomy" id="335849"/>
    <lineage>
        <taxon>Eukaryota</taxon>
        <taxon>Fungi</taxon>
        <taxon>Dikarya</taxon>
        <taxon>Ascomycota</taxon>
        <taxon>Pezizomycotina</taxon>
        <taxon>Sordariomycetes</taxon>
        <taxon>Xylariomycetidae</taxon>
        <taxon>Amphisphaeriales</taxon>
        <taxon>Apiosporaceae</taxon>
        <taxon>Apiospora</taxon>
    </lineage>
</organism>